<proteinExistence type="predicted"/>
<evidence type="ECO:0000256" key="1">
    <source>
        <dbReference type="SAM" id="SignalP"/>
    </source>
</evidence>
<organism evidence="2">
    <name type="scientific">Trichuris suis</name>
    <name type="common">pig whipworm</name>
    <dbReference type="NCBI Taxonomy" id="68888"/>
    <lineage>
        <taxon>Eukaryota</taxon>
        <taxon>Metazoa</taxon>
        <taxon>Ecdysozoa</taxon>
        <taxon>Nematoda</taxon>
        <taxon>Enoplea</taxon>
        <taxon>Dorylaimia</taxon>
        <taxon>Trichinellida</taxon>
        <taxon>Trichuridae</taxon>
        <taxon>Trichuris</taxon>
    </lineage>
</organism>
<gene>
    <name evidence="2" type="ORF">M514_09669</name>
</gene>
<feature type="chain" id="PRO_5001796035" description="Chondroitin proteoglycan 4 domain-containing protein" evidence="1">
    <location>
        <begin position="18"/>
        <end position="219"/>
    </location>
</feature>
<feature type="signal peptide" evidence="1">
    <location>
        <begin position="1"/>
        <end position="17"/>
    </location>
</feature>
<reference evidence="2" key="1">
    <citation type="journal article" date="2014" name="Nat. Genet.">
        <title>Genome and transcriptome of the porcine whipworm Trichuris suis.</title>
        <authorList>
            <person name="Jex A.R."/>
            <person name="Nejsum P."/>
            <person name="Schwarz E.M."/>
            <person name="Hu L."/>
            <person name="Young N.D."/>
            <person name="Hall R.S."/>
            <person name="Korhonen P.K."/>
            <person name="Liao S."/>
            <person name="Thamsborg S."/>
            <person name="Xia J."/>
            <person name="Xu P."/>
            <person name="Wang S."/>
            <person name="Scheerlinck J.P."/>
            <person name="Hofmann A."/>
            <person name="Sternberg P.W."/>
            <person name="Wang J."/>
            <person name="Gasser R.B."/>
        </authorList>
    </citation>
    <scope>NUCLEOTIDE SEQUENCE [LARGE SCALE GENOMIC DNA]</scope>
    <source>
        <strain evidence="2">DCEP-RM93F</strain>
    </source>
</reference>
<name>A0A085NJV5_9BILA</name>
<dbReference type="AlphaFoldDB" id="A0A085NJV5"/>
<protein>
    <recommendedName>
        <fullName evidence="3">Chondroitin proteoglycan 4 domain-containing protein</fullName>
    </recommendedName>
</protein>
<keyword evidence="1" id="KW-0732">Signal</keyword>
<dbReference type="EMBL" id="KL367493">
    <property type="protein sequence ID" value="KFD69751.1"/>
    <property type="molecule type" value="Genomic_DNA"/>
</dbReference>
<evidence type="ECO:0000313" key="2">
    <source>
        <dbReference type="EMBL" id="KFD69751.1"/>
    </source>
</evidence>
<accession>A0A085NJV5</accession>
<evidence type="ECO:0008006" key="3">
    <source>
        <dbReference type="Google" id="ProtNLM"/>
    </source>
</evidence>
<dbReference type="Proteomes" id="UP000030758">
    <property type="component" value="Unassembled WGS sequence"/>
</dbReference>
<sequence length="219" mass="24771">MAAAMVFKLLMLNFVSTTTFVPSVVEVNLPAKYPAQMKRLIPGLNISDCSNYYIKCLHSLSFINPRRIQRTNVERFCVQQLHIDVCMSPHLTLNAMSMKCGALAKSLVDSDAVADDDDGTKLLALAYQVYYYFCYRNHMYYQLNSLTSPCFEEKYTNCILKFNEKLCLRQCDIHHIGAVKNTSASSSGSPHSVRIACTDYLILPLAMKVFASWAALFQF</sequence>